<keyword evidence="7 11" id="KW-0472">Membrane</keyword>
<reference evidence="14" key="1">
    <citation type="submission" date="2014-05" db="EMBL/GenBank/DDBJ databases">
        <authorList>
            <person name="Chronopoulou M."/>
        </authorList>
    </citation>
    <scope>NUCLEOTIDE SEQUENCE</scope>
    <source>
        <tissue evidence="14">Whole organism</tissue>
    </source>
</reference>
<keyword evidence="10" id="KW-0130">Cell adhesion</keyword>
<dbReference type="EMBL" id="HACA01012951">
    <property type="protein sequence ID" value="CDW30312.1"/>
    <property type="molecule type" value="Transcribed_RNA"/>
</dbReference>
<evidence type="ECO:0000256" key="4">
    <source>
        <dbReference type="ARBA" id="ARBA00022729"/>
    </source>
</evidence>
<evidence type="ECO:0000256" key="9">
    <source>
        <dbReference type="ARBA" id="ARBA00023180"/>
    </source>
</evidence>
<organism evidence="14">
    <name type="scientific">Lepeophtheirus salmonis</name>
    <name type="common">Salmon louse</name>
    <name type="synonym">Caligus salmonis</name>
    <dbReference type="NCBI Taxonomy" id="72036"/>
    <lineage>
        <taxon>Eukaryota</taxon>
        <taxon>Metazoa</taxon>
        <taxon>Ecdysozoa</taxon>
        <taxon>Arthropoda</taxon>
        <taxon>Crustacea</taxon>
        <taxon>Multicrustacea</taxon>
        <taxon>Hexanauplia</taxon>
        <taxon>Copepoda</taxon>
        <taxon>Siphonostomatoida</taxon>
        <taxon>Caligidae</taxon>
        <taxon>Lepeophtheirus</taxon>
    </lineage>
</organism>
<dbReference type="PRINTS" id="PR01186">
    <property type="entry name" value="INTEGRINB"/>
</dbReference>
<dbReference type="GO" id="GO:0033627">
    <property type="term" value="P:cell adhesion mediated by integrin"/>
    <property type="evidence" value="ECO:0007669"/>
    <property type="project" value="TreeGrafter"/>
</dbReference>
<evidence type="ECO:0000256" key="11">
    <source>
        <dbReference type="SAM" id="Phobius"/>
    </source>
</evidence>
<dbReference type="Pfam" id="PF00362">
    <property type="entry name" value="Integrin_beta"/>
    <property type="match status" value="1"/>
</dbReference>
<dbReference type="InterPro" id="IPR002369">
    <property type="entry name" value="Integrin_bsu_VWA"/>
</dbReference>
<dbReference type="GO" id="GO:0005925">
    <property type="term" value="C:focal adhesion"/>
    <property type="evidence" value="ECO:0007669"/>
    <property type="project" value="TreeGrafter"/>
</dbReference>
<accession>A0A0K2TX86</accession>
<keyword evidence="4 12" id="KW-0732">Signal</keyword>
<comment type="subcellular location">
    <subcellularLocation>
        <location evidence="10">Cell membrane</location>
        <topology evidence="10">Single-pass type I membrane protein</topology>
    </subcellularLocation>
    <subcellularLocation>
        <location evidence="1">Membrane</location>
        <topology evidence="1">Single-pass type I membrane protein</topology>
    </subcellularLocation>
</comment>
<evidence type="ECO:0000256" key="5">
    <source>
        <dbReference type="ARBA" id="ARBA00022737"/>
    </source>
</evidence>
<dbReference type="OrthoDB" id="410592at2759"/>
<dbReference type="AlphaFoldDB" id="A0A0K2TX86"/>
<feature type="signal peptide" evidence="12">
    <location>
        <begin position="1"/>
        <end position="29"/>
    </location>
</feature>
<dbReference type="GO" id="GO:0009986">
    <property type="term" value="C:cell surface"/>
    <property type="evidence" value="ECO:0007669"/>
    <property type="project" value="TreeGrafter"/>
</dbReference>
<dbReference type="InterPro" id="IPR036465">
    <property type="entry name" value="vWFA_dom_sf"/>
</dbReference>
<dbReference type="InterPro" id="IPR057243">
    <property type="entry name" value="Integrin_I-EGF_CS"/>
</dbReference>
<evidence type="ECO:0000256" key="12">
    <source>
        <dbReference type="SAM" id="SignalP"/>
    </source>
</evidence>
<dbReference type="PROSITE" id="PS50234">
    <property type="entry name" value="VWFA"/>
    <property type="match status" value="1"/>
</dbReference>
<dbReference type="GO" id="GO:0005178">
    <property type="term" value="F:integrin binding"/>
    <property type="evidence" value="ECO:0007669"/>
    <property type="project" value="TreeGrafter"/>
</dbReference>
<protein>
    <recommendedName>
        <fullName evidence="10">Integrin beta</fullName>
    </recommendedName>
</protein>
<dbReference type="GO" id="GO:0007229">
    <property type="term" value="P:integrin-mediated signaling pathway"/>
    <property type="evidence" value="ECO:0007669"/>
    <property type="project" value="UniProtKB-KW"/>
</dbReference>
<dbReference type="PROSITE" id="PS00022">
    <property type="entry name" value="EGF_1"/>
    <property type="match status" value="1"/>
</dbReference>
<evidence type="ECO:0000256" key="7">
    <source>
        <dbReference type="ARBA" id="ARBA00023136"/>
    </source>
</evidence>
<dbReference type="SMART" id="SM00327">
    <property type="entry name" value="VWA"/>
    <property type="match status" value="1"/>
</dbReference>
<evidence type="ECO:0000313" key="14">
    <source>
        <dbReference type="EMBL" id="CDW30312.1"/>
    </source>
</evidence>
<dbReference type="GO" id="GO:0007160">
    <property type="term" value="P:cell-matrix adhesion"/>
    <property type="evidence" value="ECO:0007669"/>
    <property type="project" value="TreeGrafter"/>
</dbReference>
<proteinExistence type="inferred from homology"/>
<keyword evidence="3 10" id="KW-0812">Transmembrane</keyword>
<dbReference type="InterPro" id="IPR002035">
    <property type="entry name" value="VWF_A"/>
</dbReference>
<keyword evidence="9" id="KW-0325">Glycoprotein</keyword>
<evidence type="ECO:0000256" key="8">
    <source>
        <dbReference type="ARBA" id="ARBA00023157"/>
    </source>
</evidence>
<name>A0A0K2TX86_LEPSM</name>
<keyword evidence="11" id="KW-1133">Transmembrane helix</keyword>
<dbReference type="SUPFAM" id="SSF53300">
    <property type="entry name" value="vWA-like"/>
    <property type="match status" value="1"/>
</dbReference>
<dbReference type="InterPro" id="IPR000742">
    <property type="entry name" value="EGF"/>
</dbReference>
<keyword evidence="8" id="KW-1015">Disulfide bond</keyword>
<dbReference type="PANTHER" id="PTHR10082:SF3">
    <property type="entry name" value="INTEGRIN BETA-LIKE PROTEIN 1"/>
    <property type="match status" value="1"/>
</dbReference>
<dbReference type="GO" id="GO:0016477">
    <property type="term" value="P:cell migration"/>
    <property type="evidence" value="ECO:0007669"/>
    <property type="project" value="TreeGrafter"/>
</dbReference>
<dbReference type="GO" id="GO:0008305">
    <property type="term" value="C:integrin complex"/>
    <property type="evidence" value="ECO:0007669"/>
    <property type="project" value="TreeGrafter"/>
</dbReference>
<keyword evidence="5" id="KW-0677">Repeat</keyword>
<feature type="transmembrane region" description="Helical" evidence="11">
    <location>
        <begin position="815"/>
        <end position="839"/>
    </location>
</feature>
<comment type="similarity">
    <text evidence="2 10">Belongs to the integrin beta chain family.</text>
</comment>
<dbReference type="PANTHER" id="PTHR10082">
    <property type="entry name" value="INTEGRIN BETA SUBUNIT"/>
    <property type="match status" value="1"/>
</dbReference>
<dbReference type="Gene3D" id="1.20.5.100">
    <property type="entry name" value="Cytochrome c1, transmembrane anchor, C-terminal"/>
    <property type="match status" value="1"/>
</dbReference>
<evidence type="ECO:0000256" key="2">
    <source>
        <dbReference type="ARBA" id="ARBA00007449"/>
    </source>
</evidence>
<feature type="chain" id="PRO_5005488175" description="Integrin beta" evidence="12">
    <location>
        <begin position="30"/>
        <end position="878"/>
    </location>
</feature>
<keyword evidence="6 10" id="KW-0401">Integrin</keyword>
<dbReference type="GO" id="GO:0098609">
    <property type="term" value="P:cell-cell adhesion"/>
    <property type="evidence" value="ECO:0007669"/>
    <property type="project" value="TreeGrafter"/>
</dbReference>
<gene>
    <name evidence="14" type="primary">ITGB5</name>
</gene>
<evidence type="ECO:0000256" key="6">
    <source>
        <dbReference type="ARBA" id="ARBA00023037"/>
    </source>
</evidence>
<evidence type="ECO:0000256" key="10">
    <source>
        <dbReference type="RuleBase" id="RU000633"/>
    </source>
</evidence>
<dbReference type="Gene3D" id="2.60.40.1510">
    <property type="entry name" value="ntegrin, alpha v. Chain A, domain 3"/>
    <property type="match status" value="1"/>
</dbReference>
<feature type="domain" description="VWFA" evidence="13">
    <location>
        <begin position="135"/>
        <end position="380"/>
    </location>
</feature>
<evidence type="ECO:0000256" key="3">
    <source>
        <dbReference type="ARBA" id="ARBA00022692"/>
    </source>
</evidence>
<sequence>MQLFKTTFFSIPILSFTLLHIFSLPLSRASSSCTDDLGNKITDCDACMRHLGCVWCNDREPNGMARGCITESQAMSDCDKSINLKNSIEYIRDSPLDTDSSDKIRVFPQEVQLTLRPNHPYELDFEVALSDNPVDIYFLMDLSSSMNKSKSNLVDASESIARRISELSSSFKIGFGSFSDKLVPPFGMTKRYSDSRNYLRSYSYRHQMSLGTDVEEFRRRVQFSDLAGNVDSPESGLEALSQAILCEEEIGWTPGDVRRVIIFISDKEQHFALDGKMGGLYTMSQGKCELSSVRGETYLTYSKSREYDYPSFGQIRHELRKKNVVVIFAIESFMVSLYRDLSLFLQGTDNVGALTEDPSSIEEIVVEQYQSIKNRISMTVNSSHHGLLKYTLHGDCISEKTLKRQQSDLVCNDVETQKPYKFKVKVTASSDLCLETDTDGQHKSFSIQLQGYEKDQLSVKAKCAYCSCPDVEPGSRKCSGNGNFICGGCQCYDGFSGRNCECNDNDVLNAQNREDSCKFESEDEVCNGRGECVCAKCLCSGSEYLGKACQCRSKDCPGFSSSSGICNGKGICECRESNSTTPTCKCDEGFSGDNCDCPTSDERCRAALTGDDVCSGKGECICGKCQNCKDGYRGDFCQIDPVISVCNKLSPCIKHFLLRKNSTENELRLEKKLCSSTFIGNTFRPYLNMGCKIQDDLSLEDSFFLLIGDYNDCDQMEQRYNQSLAQKEDEEGNDELPTRGDLGRIEQIRKIDTADFKFCTFRYGDCNIEYFHNRLDSNDIYEERKSGVVYVVYSKNKDGVWSPHTNCREGLSLPLILGSSVGSLLLFGLITLIAFCAIVTTRDKRAYGQYEAWKAENIRNLQGNSNPTYIQPRSIVDN</sequence>
<dbReference type="InterPro" id="IPR015812">
    <property type="entry name" value="Integrin_bsu"/>
</dbReference>
<evidence type="ECO:0000256" key="1">
    <source>
        <dbReference type="ARBA" id="ARBA00004479"/>
    </source>
</evidence>
<dbReference type="Gene3D" id="3.40.50.410">
    <property type="entry name" value="von Willebrand factor, type A domain"/>
    <property type="match status" value="1"/>
</dbReference>
<dbReference type="SMART" id="SM00187">
    <property type="entry name" value="INB"/>
    <property type="match status" value="1"/>
</dbReference>
<dbReference type="PROSITE" id="PS00243">
    <property type="entry name" value="I_EGF_1"/>
    <property type="match status" value="1"/>
</dbReference>
<dbReference type="Gene3D" id="2.10.25.10">
    <property type="entry name" value="Laminin"/>
    <property type="match status" value="3"/>
</dbReference>
<evidence type="ECO:0000259" key="13">
    <source>
        <dbReference type="PROSITE" id="PS50234"/>
    </source>
</evidence>